<gene>
    <name evidence="1" type="ORF">QE152_g38144</name>
</gene>
<accession>A0AAW1I7V4</accession>
<dbReference type="AlphaFoldDB" id="A0AAW1I7V4"/>
<sequence>MTELESGRPYNQRVSVDQKRIITVTRIGLDWAGSSSVQELCGLNSRIRKYSDTHNKTVKLIKKPAKAVTENFKLV</sequence>
<dbReference type="EMBL" id="JASPKY010000787">
    <property type="protein sequence ID" value="KAK9685305.1"/>
    <property type="molecule type" value="Genomic_DNA"/>
</dbReference>
<organism evidence="1 2">
    <name type="scientific">Popillia japonica</name>
    <name type="common">Japanese beetle</name>
    <dbReference type="NCBI Taxonomy" id="7064"/>
    <lineage>
        <taxon>Eukaryota</taxon>
        <taxon>Metazoa</taxon>
        <taxon>Ecdysozoa</taxon>
        <taxon>Arthropoda</taxon>
        <taxon>Hexapoda</taxon>
        <taxon>Insecta</taxon>
        <taxon>Pterygota</taxon>
        <taxon>Neoptera</taxon>
        <taxon>Endopterygota</taxon>
        <taxon>Coleoptera</taxon>
        <taxon>Polyphaga</taxon>
        <taxon>Scarabaeiformia</taxon>
        <taxon>Scarabaeidae</taxon>
        <taxon>Rutelinae</taxon>
        <taxon>Popillia</taxon>
    </lineage>
</organism>
<evidence type="ECO:0000313" key="1">
    <source>
        <dbReference type="EMBL" id="KAK9685305.1"/>
    </source>
</evidence>
<protein>
    <submittedName>
        <fullName evidence="1">Uncharacterized protein</fullName>
    </submittedName>
</protein>
<evidence type="ECO:0000313" key="2">
    <source>
        <dbReference type="Proteomes" id="UP001458880"/>
    </source>
</evidence>
<comment type="caution">
    <text evidence="1">The sequence shown here is derived from an EMBL/GenBank/DDBJ whole genome shotgun (WGS) entry which is preliminary data.</text>
</comment>
<reference evidence="1 2" key="1">
    <citation type="journal article" date="2024" name="BMC Genomics">
        <title>De novo assembly and annotation of Popillia japonica's genome with initial clues to its potential as an invasive pest.</title>
        <authorList>
            <person name="Cucini C."/>
            <person name="Boschi S."/>
            <person name="Funari R."/>
            <person name="Cardaioli E."/>
            <person name="Iannotti N."/>
            <person name="Marturano G."/>
            <person name="Paoli F."/>
            <person name="Bruttini M."/>
            <person name="Carapelli A."/>
            <person name="Frati F."/>
            <person name="Nardi F."/>
        </authorList>
    </citation>
    <scope>NUCLEOTIDE SEQUENCE [LARGE SCALE GENOMIC DNA]</scope>
    <source>
        <strain evidence="1">DMR45628</strain>
    </source>
</reference>
<dbReference type="Proteomes" id="UP001458880">
    <property type="component" value="Unassembled WGS sequence"/>
</dbReference>
<proteinExistence type="predicted"/>
<keyword evidence="2" id="KW-1185">Reference proteome</keyword>
<name>A0AAW1I7V4_POPJA</name>